<evidence type="ECO:0000256" key="9">
    <source>
        <dbReference type="ARBA" id="ARBA00022989"/>
    </source>
</evidence>
<comment type="similarity">
    <text evidence="2">Belongs to the BexC/CtrB/KpsE family.</text>
</comment>
<evidence type="ECO:0000256" key="4">
    <source>
        <dbReference type="ARBA" id="ARBA00022475"/>
    </source>
</evidence>
<dbReference type="GO" id="GO:0005886">
    <property type="term" value="C:plasma membrane"/>
    <property type="evidence" value="ECO:0007669"/>
    <property type="project" value="UniProtKB-SubCell"/>
</dbReference>
<evidence type="ECO:0000256" key="8">
    <source>
        <dbReference type="ARBA" id="ARBA00022903"/>
    </source>
</evidence>
<keyword evidence="5" id="KW-0997">Cell inner membrane</keyword>
<dbReference type="GO" id="GO:0009276">
    <property type="term" value="C:Gram-negative-bacterium-type cell wall"/>
    <property type="evidence" value="ECO:0007669"/>
    <property type="project" value="InterPro"/>
</dbReference>
<keyword evidence="8" id="KW-0972">Capsule biogenesis/degradation</keyword>
<keyword evidence="11 13" id="KW-0472">Membrane</keyword>
<name>A0A376Y4J3_ECOLX</name>
<dbReference type="RefSeq" id="WP_001556235.1">
    <property type="nucleotide sequence ID" value="NZ_BNGI01000010.1"/>
</dbReference>
<comment type="subcellular location">
    <subcellularLocation>
        <location evidence="1">Cell inner membrane</location>
        <topology evidence="1">Multi-pass membrane protein</topology>
    </subcellularLocation>
</comment>
<protein>
    <submittedName>
        <fullName evidence="14">Capsule polysaccharide export inner-membrane protein</fullName>
    </submittedName>
</protein>
<keyword evidence="6" id="KW-0762">Sugar transport</keyword>
<gene>
    <name evidence="14" type="ORF">NCTC9117_01218</name>
</gene>
<evidence type="ECO:0000256" key="1">
    <source>
        <dbReference type="ARBA" id="ARBA00004429"/>
    </source>
</evidence>
<dbReference type="GO" id="GO:0015774">
    <property type="term" value="P:polysaccharide transport"/>
    <property type="evidence" value="ECO:0007669"/>
    <property type="project" value="UniProtKB-KW"/>
</dbReference>
<keyword evidence="12" id="KW-0175">Coiled coil</keyword>
<evidence type="ECO:0000256" key="10">
    <source>
        <dbReference type="ARBA" id="ARBA00023047"/>
    </source>
</evidence>
<dbReference type="NCBIfam" id="TIGR01010">
    <property type="entry name" value="BexC_CtrB_KpsE"/>
    <property type="match status" value="1"/>
</dbReference>
<dbReference type="PANTHER" id="PTHR32309:SF13">
    <property type="entry name" value="FERRIC ENTEROBACTIN TRANSPORT PROTEIN FEPE"/>
    <property type="match status" value="1"/>
</dbReference>
<dbReference type="InterPro" id="IPR005705">
    <property type="entry name" value="BexC_CtrB_KpsE_VexD"/>
</dbReference>
<keyword evidence="3" id="KW-0813">Transport</keyword>
<keyword evidence="10" id="KW-0625">Polysaccharide transport</keyword>
<dbReference type="Proteomes" id="UP000254785">
    <property type="component" value="Unassembled WGS sequence"/>
</dbReference>
<keyword evidence="7 13" id="KW-0812">Transmembrane</keyword>
<feature type="transmembrane region" description="Helical" evidence="13">
    <location>
        <begin position="386"/>
        <end position="410"/>
    </location>
</feature>
<accession>A0A376Y4J3</accession>
<keyword evidence="9 13" id="KW-1133">Transmembrane helix</keyword>
<evidence type="ECO:0000256" key="5">
    <source>
        <dbReference type="ARBA" id="ARBA00022519"/>
    </source>
</evidence>
<reference evidence="14 15" key="1">
    <citation type="submission" date="2018-06" db="EMBL/GenBank/DDBJ databases">
        <authorList>
            <consortium name="Pathogen Informatics"/>
            <person name="Doyle S."/>
        </authorList>
    </citation>
    <scope>NUCLEOTIDE SEQUENCE [LARGE SCALE GENOMIC DNA]</scope>
    <source>
        <strain evidence="14 15">NCTC9117</strain>
    </source>
</reference>
<evidence type="ECO:0000313" key="15">
    <source>
        <dbReference type="Proteomes" id="UP000254785"/>
    </source>
</evidence>
<dbReference type="PANTHER" id="PTHR32309">
    <property type="entry name" value="TYROSINE-PROTEIN KINASE"/>
    <property type="match status" value="1"/>
</dbReference>
<evidence type="ECO:0000256" key="6">
    <source>
        <dbReference type="ARBA" id="ARBA00022597"/>
    </source>
</evidence>
<keyword evidence="4" id="KW-1003">Cell membrane</keyword>
<evidence type="ECO:0000313" key="14">
    <source>
        <dbReference type="EMBL" id="STJ78674.1"/>
    </source>
</evidence>
<feature type="transmembrane region" description="Helical" evidence="13">
    <location>
        <begin position="64"/>
        <end position="84"/>
    </location>
</feature>
<evidence type="ECO:0000256" key="12">
    <source>
        <dbReference type="SAM" id="Coils"/>
    </source>
</evidence>
<dbReference type="GO" id="GO:0004713">
    <property type="term" value="F:protein tyrosine kinase activity"/>
    <property type="evidence" value="ECO:0007669"/>
    <property type="project" value="TreeGrafter"/>
</dbReference>
<dbReference type="InterPro" id="IPR050445">
    <property type="entry name" value="Bact_polysacc_biosynth/exp"/>
</dbReference>
<evidence type="ECO:0000256" key="13">
    <source>
        <dbReference type="SAM" id="Phobius"/>
    </source>
</evidence>
<proteinExistence type="inferred from homology"/>
<dbReference type="AlphaFoldDB" id="A0A376Y4J3"/>
<evidence type="ECO:0000256" key="3">
    <source>
        <dbReference type="ARBA" id="ARBA00022448"/>
    </source>
</evidence>
<feature type="coiled-coil region" evidence="12">
    <location>
        <begin position="269"/>
        <end position="328"/>
    </location>
</feature>
<evidence type="ECO:0000256" key="2">
    <source>
        <dbReference type="ARBA" id="ARBA00008436"/>
    </source>
</evidence>
<evidence type="ECO:0000256" key="7">
    <source>
        <dbReference type="ARBA" id="ARBA00022692"/>
    </source>
</evidence>
<dbReference type="GO" id="GO:0005351">
    <property type="term" value="F:carbohydrate:proton symporter activity"/>
    <property type="evidence" value="ECO:0007669"/>
    <property type="project" value="InterPro"/>
</dbReference>
<sequence length="415" mass="47408">MMPSKFTSHFEQQLIMTSPNSSSSISRLARKLRKLSNNPKLFLIDSRGYQIVHRSWKKSLQLGSFLWVVICFSIAVLYFGFIASDRYVSRAELMIKQADQVKMLPDALSMLGIGGSNHQDILLVQDYMKSWDMLAKLDKELALKAHFQSDSADYFSRLHKGVSREDFLDYYRKHLTLHLDELSGVLTVELQTFDPQYGQRVVELMLKESERFINKLGHQVALEQLAFVEKEVNRAYQRLQDEKAKVLAFQNSHQLLSPESTSSARLGVVSQIEGELVRQQAELKQLRSYMKETAPAVVSLQSRVDALTKQLEQERAKLTGQDNDAMNEITAGYMDVQTQATLAADLYKTGLISLEQTRVEAYRKLKHLLVITQPTLAEDAEYPRRFYNLATVGVLLCLFYGLIIMGLATLREHQD</sequence>
<organism evidence="14 15">
    <name type="scientific">Escherichia coli</name>
    <dbReference type="NCBI Taxonomy" id="562"/>
    <lineage>
        <taxon>Bacteria</taxon>
        <taxon>Pseudomonadati</taxon>
        <taxon>Pseudomonadota</taxon>
        <taxon>Gammaproteobacteria</taxon>
        <taxon>Enterobacterales</taxon>
        <taxon>Enterobacteriaceae</taxon>
        <taxon>Escherichia</taxon>
    </lineage>
</organism>
<dbReference type="EMBL" id="UGDC01000003">
    <property type="protein sequence ID" value="STJ78674.1"/>
    <property type="molecule type" value="Genomic_DNA"/>
</dbReference>
<evidence type="ECO:0000256" key="11">
    <source>
        <dbReference type="ARBA" id="ARBA00023136"/>
    </source>
</evidence>